<feature type="region of interest" description="Disordered" evidence="1">
    <location>
        <begin position="305"/>
        <end position="461"/>
    </location>
</feature>
<feature type="compositionally biased region" description="Low complexity" evidence="1">
    <location>
        <begin position="568"/>
        <end position="585"/>
    </location>
</feature>
<name>A0A024TQI4_9STRA</name>
<reference evidence="2" key="1">
    <citation type="submission" date="2013-12" db="EMBL/GenBank/DDBJ databases">
        <title>The Genome Sequence of Aphanomyces invadans NJM9701.</title>
        <authorList>
            <consortium name="The Broad Institute Genomics Platform"/>
            <person name="Russ C."/>
            <person name="Tyler B."/>
            <person name="van West P."/>
            <person name="Dieguez-Uribeondo J."/>
            <person name="Young S.K."/>
            <person name="Zeng Q."/>
            <person name="Gargeya S."/>
            <person name="Fitzgerald M."/>
            <person name="Abouelleil A."/>
            <person name="Alvarado L."/>
            <person name="Chapman S.B."/>
            <person name="Gainer-Dewar J."/>
            <person name="Goldberg J."/>
            <person name="Griggs A."/>
            <person name="Gujja S."/>
            <person name="Hansen M."/>
            <person name="Howarth C."/>
            <person name="Imamovic A."/>
            <person name="Ireland A."/>
            <person name="Larimer J."/>
            <person name="McCowan C."/>
            <person name="Murphy C."/>
            <person name="Pearson M."/>
            <person name="Poon T.W."/>
            <person name="Priest M."/>
            <person name="Roberts A."/>
            <person name="Saif S."/>
            <person name="Shea T."/>
            <person name="Sykes S."/>
            <person name="Wortman J."/>
            <person name="Nusbaum C."/>
            <person name="Birren B."/>
        </authorList>
    </citation>
    <scope>NUCLEOTIDE SEQUENCE [LARGE SCALE GENOMIC DNA]</scope>
    <source>
        <strain evidence="2">NJM9701</strain>
    </source>
</reference>
<accession>A0A024TQI4</accession>
<feature type="compositionally biased region" description="Low complexity" evidence="1">
    <location>
        <begin position="400"/>
        <end position="414"/>
    </location>
</feature>
<feature type="region of interest" description="Disordered" evidence="1">
    <location>
        <begin position="501"/>
        <end position="612"/>
    </location>
</feature>
<dbReference type="STRING" id="157072.A0A024TQI4"/>
<dbReference type="VEuPathDB" id="FungiDB:H310_10444"/>
<dbReference type="GeneID" id="20087494"/>
<feature type="compositionally biased region" description="Low complexity" evidence="1">
    <location>
        <begin position="449"/>
        <end position="461"/>
    </location>
</feature>
<gene>
    <name evidence="2" type="ORF">H310_10444</name>
</gene>
<evidence type="ECO:0000313" key="2">
    <source>
        <dbReference type="EMBL" id="ETV96269.1"/>
    </source>
</evidence>
<dbReference type="RefSeq" id="XP_008875061.1">
    <property type="nucleotide sequence ID" value="XM_008876839.1"/>
</dbReference>
<proteinExistence type="predicted"/>
<dbReference type="OrthoDB" id="79647at2759"/>
<evidence type="ECO:0000256" key="1">
    <source>
        <dbReference type="SAM" id="MobiDB-lite"/>
    </source>
</evidence>
<feature type="region of interest" description="Disordered" evidence="1">
    <location>
        <begin position="230"/>
        <end position="269"/>
    </location>
</feature>
<feature type="compositionally biased region" description="Basic and acidic residues" evidence="1">
    <location>
        <begin position="553"/>
        <end position="565"/>
    </location>
</feature>
<protein>
    <submittedName>
        <fullName evidence="2">Uncharacterized protein</fullName>
    </submittedName>
</protein>
<feature type="region of interest" description="Disordered" evidence="1">
    <location>
        <begin position="136"/>
        <end position="171"/>
    </location>
</feature>
<dbReference type="eggNOG" id="ENOG502SG6W">
    <property type="taxonomic scope" value="Eukaryota"/>
</dbReference>
<feature type="compositionally biased region" description="Polar residues" evidence="1">
    <location>
        <begin position="189"/>
        <end position="214"/>
    </location>
</feature>
<organism evidence="2">
    <name type="scientific">Aphanomyces invadans</name>
    <dbReference type="NCBI Taxonomy" id="157072"/>
    <lineage>
        <taxon>Eukaryota</taxon>
        <taxon>Sar</taxon>
        <taxon>Stramenopiles</taxon>
        <taxon>Oomycota</taxon>
        <taxon>Saprolegniomycetes</taxon>
        <taxon>Saprolegniales</taxon>
        <taxon>Verrucalvaceae</taxon>
        <taxon>Aphanomyces</taxon>
    </lineage>
</organism>
<sequence length="612" mass="66324">MEVGARAAIKATKVIDGGEATLEHESLRVGEIIAYYTTLFVAGDPRGKRESKVIRIRSDVKNDYPIHLESQDSISKHDMVKRVKDAQGNTIHDGMWRKVYTYELMPGKIRGELASAVLKAAMKNVVRDSFAKVYGSKNSTSKKRRREDGTDEVRSQYTPKRPAGAAKSTKPMSISISKFFLRKTASAPAPTQQEESKASNASIAQKGNTTASATEGQRCFVATCGTTPQGVKARVTSDSPPRRQNYSKRDLSKSGQLSLKPCSETMESSASVMLPHNRLFRRMEPSPCASNAKAFEPLSTDVLASRGKSAPHAPGARTLSLSPTKAKDTYSSPSPPTSAPSRNSCPNSNQRKPLTPTTPPSISARGLKGSTGKSKIHEDTFMSPASSACSSSKASKHGSHSSSFVPSCPSSASKKLQHSNANGTTRSLSGVLGTASLRRRRPSPQISKDIATSIPSPTPSSTTDIALKALAETAAFSVKFKRVDDSCDKYQVQNIDDLSTGKASGGWSHAPPQNQSRVTTTPPSDNKMSKRLAAFGNPAPRDDDDITPRKKLWRQELRTFREKPNPSRRPMSSTTPTPTLQQTPMDAWLIPRKRKPATSSTSHRENPSMKQL</sequence>
<dbReference type="EMBL" id="KI913977">
    <property type="protein sequence ID" value="ETV96269.1"/>
    <property type="molecule type" value="Genomic_DNA"/>
</dbReference>
<feature type="region of interest" description="Disordered" evidence="1">
    <location>
        <begin position="185"/>
        <end position="214"/>
    </location>
</feature>
<dbReference type="AlphaFoldDB" id="A0A024TQI4"/>
<feature type="compositionally biased region" description="Basic and acidic residues" evidence="1">
    <location>
        <begin position="602"/>
        <end position="612"/>
    </location>
</feature>
<feature type="compositionally biased region" description="Polar residues" evidence="1">
    <location>
        <begin position="418"/>
        <end position="428"/>
    </location>
</feature>
<feature type="compositionally biased region" description="Low complexity" evidence="1">
    <location>
        <begin position="383"/>
        <end position="393"/>
    </location>
</feature>
<feature type="compositionally biased region" description="Polar residues" evidence="1">
    <location>
        <begin position="511"/>
        <end position="526"/>
    </location>
</feature>